<dbReference type="Gene3D" id="1.25.10.10">
    <property type="entry name" value="Leucine-rich Repeat Variant"/>
    <property type="match status" value="1"/>
</dbReference>
<dbReference type="PROSITE" id="PS50077">
    <property type="entry name" value="HEAT_REPEAT"/>
    <property type="match status" value="1"/>
</dbReference>
<dbReference type="InterPro" id="IPR021133">
    <property type="entry name" value="HEAT_type_2"/>
</dbReference>
<dbReference type="PANTHER" id="PTHR21467">
    <property type="entry name" value="PROTEIN PHOSPHATASE 4 REGULATORY SUBUNIT 4 PPP4R4"/>
    <property type="match status" value="1"/>
</dbReference>
<proteinExistence type="predicted"/>
<dbReference type="AlphaFoldDB" id="A0AAU9JCU3"/>
<feature type="region of interest" description="Disordered" evidence="2">
    <location>
        <begin position="678"/>
        <end position="735"/>
    </location>
</feature>
<dbReference type="InterPro" id="IPR039918">
    <property type="entry name" value="PPP4R4"/>
</dbReference>
<protein>
    <submittedName>
        <fullName evidence="3">Uncharacterized protein</fullName>
    </submittedName>
</protein>
<comment type="caution">
    <text evidence="3">The sequence shown here is derived from an EMBL/GenBank/DDBJ whole genome shotgun (WGS) entry which is preliminary data.</text>
</comment>
<evidence type="ECO:0000256" key="1">
    <source>
        <dbReference type="PROSITE-ProRule" id="PRU00103"/>
    </source>
</evidence>
<dbReference type="Proteomes" id="UP001162131">
    <property type="component" value="Unassembled WGS sequence"/>
</dbReference>
<evidence type="ECO:0000256" key="2">
    <source>
        <dbReference type="SAM" id="MobiDB-lite"/>
    </source>
</evidence>
<dbReference type="InterPro" id="IPR011989">
    <property type="entry name" value="ARM-like"/>
</dbReference>
<dbReference type="SUPFAM" id="SSF48371">
    <property type="entry name" value="ARM repeat"/>
    <property type="match status" value="1"/>
</dbReference>
<gene>
    <name evidence="3" type="ORF">BSTOLATCC_MIC37836</name>
</gene>
<accession>A0AAU9JCU3</accession>
<name>A0AAU9JCU3_9CILI</name>
<evidence type="ECO:0000313" key="4">
    <source>
        <dbReference type="Proteomes" id="UP001162131"/>
    </source>
</evidence>
<reference evidence="3" key="1">
    <citation type="submission" date="2021-09" db="EMBL/GenBank/DDBJ databases">
        <authorList>
            <consortium name="AG Swart"/>
            <person name="Singh M."/>
            <person name="Singh A."/>
            <person name="Seah K."/>
            <person name="Emmerich C."/>
        </authorList>
    </citation>
    <scope>NUCLEOTIDE SEQUENCE</scope>
    <source>
        <strain evidence="3">ATCC30299</strain>
    </source>
</reference>
<organism evidence="3 4">
    <name type="scientific">Blepharisma stoltei</name>
    <dbReference type="NCBI Taxonomy" id="1481888"/>
    <lineage>
        <taxon>Eukaryota</taxon>
        <taxon>Sar</taxon>
        <taxon>Alveolata</taxon>
        <taxon>Ciliophora</taxon>
        <taxon>Postciliodesmatophora</taxon>
        <taxon>Heterotrichea</taxon>
        <taxon>Heterotrichida</taxon>
        <taxon>Blepharismidae</taxon>
        <taxon>Blepharisma</taxon>
    </lineage>
</organism>
<sequence length="735" mass="84789">MDFNFEWLDNDPIETIESPNSIRSEEEISKWSTEENLTEVRRAITILNKGFPSQKLSILSNLHKILTESMNEKLIEIINSEILSWAEDMQVETGKSLRLAIENESYPIQNISIISEICISILSLWSSKIHEAWVPVFEEIIKKAPSDLVARLFIPACIEFSEYSQPEGLRKSITSMIGFLAEKSENYITDDLLKRVFLLAQDPSHEIRESMAKNLHKICRALGEEKTENLIFEEIAKLADDEEPTVRSEAMGLLIEIVDMLPFDFTINNVLPILQRELTQPSSRAVKRELAKRFGQMIVKLEGELQEEDFKRNAFRFYRTMCSDEDEFKRLAAINFPGVLMTLGPQEFNFELNGIHSKLCMDPDDDTRSIMATSLHEIAKILGEKSLQLEETLFYLLLDNVKWKLLVNLDVVLSFMHSDEIKHKVYEEMCGFLAKVKNSRFQMMLLNSLKKVLKFFKVNEFILEIFPIMINFMKAGAWNVKNKAAEIAAEIIKLTYYKDKKNELCQTCIQTLCNSPKSTDRIIFIELSIGIYKSCSNFFFKKHFLQPILSLEKDPIKSVKIKIAQSLPKFRKTLLEEDIDLSKKISNILEYLAEDPSKTIQDIAINSQMNIMSIGYYKKLSSQKYVNREREKKKYEDSQEIQEIKEAEELKKKAVDDLTNKARVAYTMAQRLKNASNPRIYSSTSPLAGRNRMERKSVVGKIDVPKSPLRAGSQLDRLRRGSPLLLTSRKNKVSR</sequence>
<dbReference type="EMBL" id="CAJZBQ010000037">
    <property type="protein sequence ID" value="CAG9325090.1"/>
    <property type="molecule type" value="Genomic_DNA"/>
</dbReference>
<keyword evidence="4" id="KW-1185">Reference proteome</keyword>
<evidence type="ECO:0000313" key="3">
    <source>
        <dbReference type="EMBL" id="CAG9325090.1"/>
    </source>
</evidence>
<feature type="repeat" description="HEAT" evidence="1">
    <location>
        <begin position="192"/>
        <end position="230"/>
    </location>
</feature>
<dbReference type="PANTHER" id="PTHR21467:SF0">
    <property type="entry name" value="SERINE_THREONINE-PROTEIN PHOSPHATASE 4 REGULATORY SUBUNIT 4"/>
    <property type="match status" value="1"/>
</dbReference>
<dbReference type="InterPro" id="IPR016024">
    <property type="entry name" value="ARM-type_fold"/>
</dbReference>